<dbReference type="PANTHER" id="PTHR43155:SF2">
    <property type="entry name" value="CYCLIC DI-GMP PHOSPHODIESTERASE PA4108"/>
    <property type="match status" value="1"/>
</dbReference>
<protein>
    <recommendedName>
        <fullName evidence="1">HD-GYP domain-containing protein</fullName>
    </recommendedName>
</protein>
<comment type="caution">
    <text evidence="2">The sequence shown here is derived from an EMBL/GenBank/DDBJ whole genome shotgun (WGS) entry which is preliminary data.</text>
</comment>
<sequence length="400" mass="44607">METIRSEDVKEGMRFSAPVFFDDGKNMFLAEKKPVTPFHVSVLSRWSIPFVVTYGKLLGPDPVVEAEAEELEELEELEQDTFSFLNIVRKKLTDVSLWKFYSKAVKNMQKFFADYKENKPADKTLIDDSIKLLYKLVTDDKNFALTCVFCKFEKTPFYPLAAVDTAVLCAVLARETDLPQRALIHCISAAFLHSLEMSDYAALLVKAPASVQKIAVLNINKNELLRECLQKTVNFAAGTLMYPREVISAFSQRYERWDGTGSPEGRKAQEIDQGARVLAVCCDFYSMITPEPAGQGILAYDAVKKLLDEKDKKFDSGVLKAFVRAVGLYPPGTFVLLNDSSIAQVVSNNPDAPFVPSVQIIKSSSAGDDKTGKLIDLNGEKSILIVRAINPEEDKNSVNR</sequence>
<dbReference type="PATRIC" id="fig|1125699.3.peg.632"/>
<dbReference type="PROSITE" id="PS51832">
    <property type="entry name" value="HD_GYP"/>
    <property type="match status" value="1"/>
</dbReference>
<evidence type="ECO:0000313" key="3">
    <source>
        <dbReference type="Proteomes" id="UP000014541"/>
    </source>
</evidence>
<dbReference type="RefSeq" id="WP_016524916.1">
    <property type="nucleotide sequence ID" value="NZ_KE332518.1"/>
</dbReference>
<keyword evidence="3" id="KW-1185">Reference proteome</keyword>
<dbReference type="eggNOG" id="COG2206">
    <property type="taxonomic scope" value="Bacteria"/>
</dbReference>
<dbReference type="PANTHER" id="PTHR43155">
    <property type="entry name" value="CYCLIC DI-GMP PHOSPHODIESTERASE PA4108-RELATED"/>
    <property type="match status" value="1"/>
</dbReference>
<dbReference type="Gene3D" id="1.10.3210.10">
    <property type="entry name" value="Hypothetical protein af1432"/>
    <property type="match status" value="1"/>
</dbReference>
<dbReference type="Proteomes" id="UP000014541">
    <property type="component" value="Unassembled WGS sequence"/>
</dbReference>
<gene>
    <name evidence="2" type="ORF">HMPREF9194_00620</name>
</gene>
<organism evidence="2 3">
    <name type="scientific">Treponema maltophilum ATCC 51939</name>
    <dbReference type="NCBI Taxonomy" id="1125699"/>
    <lineage>
        <taxon>Bacteria</taxon>
        <taxon>Pseudomonadati</taxon>
        <taxon>Spirochaetota</taxon>
        <taxon>Spirochaetia</taxon>
        <taxon>Spirochaetales</taxon>
        <taxon>Treponemataceae</taxon>
        <taxon>Treponema</taxon>
    </lineage>
</organism>
<name>S3JYL0_TREMA</name>
<accession>S3JYL0</accession>
<dbReference type="InterPro" id="IPR037522">
    <property type="entry name" value="HD_GYP_dom"/>
</dbReference>
<dbReference type="Pfam" id="PF13487">
    <property type="entry name" value="HD_5"/>
    <property type="match status" value="1"/>
</dbReference>
<feature type="domain" description="HD-GYP" evidence="1">
    <location>
        <begin position="136"/>
        <end position="338"/>
    </location>
</feature>
<evidence type="ECO:0000313" key="2">
    <source>
        <dbReference type="EMBL" id="EPF30305.1"/>
    </source>
</evidence>
<dbReference type="EMBL" id="ATFF01000006">
    <property type="protein sequence ID" value="EPF30305.1"/>
    <property type="molecule type" value="Genomic_DNA"/>
</dbReference>
<proteinExistence type="predicted"/>
<evidence type="ECO:0000259" key="1">
    <source>
        <dbReference type="PROSITE" id="PS51832"/>
    </source>
</evidence>
<reference evidence="2 3" key="1">
    <citation type="submission" date="2013-04" db="EMBL/GenBank/DDBJ databases">
        <title>The Genome Sequence of Treponema maltophilum ATCC 51939.</title>
        <authorList>
            <consortium name="The Broad Institute Genomics Platform"/>
            <person name="Earl A."/>
            <person name="Ward D."/>
            <person name="Feldgarden M."/>
            <person name="Gevers D."/>
            <person name="Leonetti C."/>
            <person name="Blanton J.M."/>
            <person name="Dewhirst F.E."/>
            <person name="Izard J."/>
            <person name="Walker B."/>
            <person name="Young S."/>
            <person name="Zeng Q."/>
            <person name="Gargeya S."/>
            <person name="Fitzgerald M."/>
            <person name="Haas B."/>
            <person name="Abouelleil A."/>
            <person name="Allen A.W."/>
            <person name="Alvarado L."/>
            <person name="Arachchi H.M."/>
            <person name="Berlin A.M."/>
            <person name="Chapman S.B."/>
            <person name="Gainer-Dewar J."/>
            <person name="Goldberg J."/>
            <person name="Griggs A."/>
            <person name="Gujja S."/>
            <person name="Hansen M."/>
            <person name="Howarth C."/>
            <person name="Imamovic A."/>
            <person name="Ireland A."/>
            <person name="Larimer J."/>
            <person name="McCowan C."/>
            <person name="Murphy C."/>
            <person name="Pearson M."/>
            <person name="Poon T.W."/>
            <person name="Priest M."/>
            <person name="Roberts A."/>
            <person name="Saif S."/>
            <person name="Shea T."/>
            <person name="Sisk P."/>
            <person name="Sykes S."/>
            <person name="Wortman J."/>
            <person name="Nusbaum C."/>
            <person name="Birren B."/>
        </authorList>
    </citation>
    <scope>NUCLEOTIDE SEQUENCE [LARGE SCALE GENOMIC DNA]</scope>
    <source>
        <strain evidence="2 3">ATCC 51939</strain>
    </source>
</reference>
<dbReference type="HOGENOM" id="CLU_000445_92_1_12"/>
<dbReference type="STRING" id="1125699.HMPREF9194_00620"/>
<dbReference type="AlphaFoldDB" id="S3JYL0"/>